<dbReference type="InterPro" id="IPR036028">
    <property type="entry name" value="SH3-like_dom_sf"/>
</dbReference>
<dbReference type="PROSITE" id="PS00107">
    <property type="entry name" value="PROTEIN_KINASE_ATP"/>
    <property type="match status" value="1"/>
</dbReference>
<dbReference type="InterPro" id="IPR001452">
    <property type="entry name" value="SH3_domain"/>
</dbReference>
<dbReference type="PRINTS" id="PR00401">
    <property type="entry name" value="SH2DOMAIN"/>
</dbReference>
<dbReference type="InterPro" id="IPR000719">
    <property type="entry name" value="Prot_kinase_dom"/>
</dbReference>
<dbReference type="GO" id="GO:0005524">
    <property type="term" value="F:ATP binding"/>
    <property type="evidence" value="ECO:0007669"/>
    <property type="project" value="UniProtKB-UniRule"/>
</dbReference>
<keyword evidence="7" id="KW-0519">Myristate</keyword>
<evidence type="ECO:0000313" key="25">
    <source>
        <dbReference type="Proteomes" id="UP000472276"/>
    </source>
</evidence>
<dbReference type="Ensembl" id="ENSOABT00000030184.2">
    <property type="protein sequence ID" value="ENSOABP00000029369.2"/>
    <property type="gene ID" value="ENSOABG00000013634.2"/>
</dbReference>
<evidence type="ECO:0000259" key="21">
    <source>
        <dbReference type="PROSITE" id="PS50001"/>
    </source>
</evidence>
<feature type="domain" description="SH3" evidence="22">
    <location>
        <begin position="71"/>
        <end position="135"/>
    </location>
</feature>
<evidence type="ECO:0000256" key="1">
    <source>
        <dbReference type="ARBA" id="ARBA00004466"/>
    </source>
</evidence>
<dbReference type="InterPro" id="IPR011009">
    <property type="entry name" value="Kinase-like_dom_sf"/>
</dbReference>
<dbReference type="AlphaFoldDB" id="A0A668TPY6"/>
<feature type="domain" description="SH2" evidence="21">
    <location>
        <begin position="141"/>
        <end position="232"/>
    </location>
</feature>
<dbReference type="PROSITE" id="PS50001">
    <property type="entry name" value="SH2"/>
    <property type="match status" value="1"/>
</dbReference>
<dbReference type="InterPro" id="IPR020635">
    <property type="entry name" value="Tyr_kinase_cat_dom"/>
</dbReference>
<dbReference type="FunFam" id="3.30.200.20:FF:000053">
    <property type="entry name" value="Tyrosine-protein kinase"/>
    <property type="match status" value="1"/>
</dbReference>
<gene>
    <name evidence="24" type="primary">ptk6b</name>
</gene>
<dbReference type="SUPFAM" id="SSF56112">
    <property type="entry name" value="Protein kinase-like (PK-like)"/>
    <property type="match status" value="1"/>
</dbReference>
<dbReference type="SMART" id="SM00219">
    <property type="entry name" value="TyrKc"/>
    <property type="match status" value="1"/>
</dbReference>
<evidence type="ECO:0000256" key="4">
    <source>
        <dbReference type="ARBA" id="ARBA00022490"/>
    </source>
</evidence>
<dbReference type="Pfam" id="PF00018">
    <property type="entry name" value="SH3_1"/>
    <property type="match status" value="1"/>
</dbReference>
<dbReference type="CTD" id="767734"/>
<keyword evidence="4" id="KW-0963">Cytoplasm</keyword>
<name>A0A668TPY6_OREAU</name>
<feature type="region of interest" description="Disordered" evidence="20">
    <location>
        <begin position="22"/>
        <end position="70"/>
    </location>
</feature>
<dbReference type="Pfam" id="PF07714">
    <property type="entry name" value="PK_Tyr_Ser-Thr"/>
    <property type="match status" value="1"/>
</dbReference>
<protein>
    <recommendedName>
        <fullName evidence="19">Tyrosine-protein kinase</fullName>
        <ecNumber evidence="19">2.7.10.2</ecNumber>
    </recommendedName>
</protein>
<dbReference type="InterPro" id="IPR000980">
    <property type="entry name" value="SH2"/>
</dbReference>
<keyword evidence="12 19" id="KW-0829">Tyrosine-protein kinase</keyword>
<comment type="subcellular location">
    <subcellularLocation>
        <location evidence="1">Cell projection</location>
        <location evidence="1">Ruffle</location>
    </subcellularLocation>
    <subcellularLocation>
        <location evidence="2">Cytoplasm</location>
    </subcellularLocation>
</comment>
<dbReference type="GO" id="GO:0004715">
    <property type="term" value="F:non-membrane spanning protein tyrosine kinase activity"/>
    <property type="evidence" value="ECO:0007669"/>
    <property type="project" value="UniProtKB-EC"/>
</dbReference>
<dbReference type="Gene3D" id="2.30.30.40">
    <property type="entry name" value="SH3 Domains"/>
    <property type="match status" value="1"/>
</dbReference>
<dbReference type="FunFam" id="1.10.510.10:FF:000399">
    <property type="entry name" value="Tyrosine-protein kinase"/>
    <property type="match status" value="1"/>
</dbReference>
<keyword evidence="6 19" id="KW-0808">Transferase</keyword>
<evidence type="ECO:0000256" key="7">
    <source>
        <dbReference type="ARBA" id="ARBA00022707"/>
    </source>
</evidence>
<keyword evidence="10 18" id="KW-0067">ATP-binding</keyword>
<feature type="domain" description="Protein kinase" evidence="23">
    <location>
        <begin position="257"/>
        <end position="519"/>
    </location>
</feature>
<evidence type="ECO:0000256" key="18">
    <source>
        <dbReference type="PROSITE-ProRule" id="PRU10141"/>
    </source>
</evidence>
<evidence type="ECO:0000256" key="16">
    <source>
        <dbReference type="PROSITE-ProRule" id="PRU00191"/>
    </source>
</evidence>
<keyword evidence="5" id="KW-0597">Phosphoprotein</keyword>
<evidence type="ECO:0000256" key="17">
    <source>
        <dbReference type="PROSITE-ProRule" id="PRU00192"/>
    </source>
</evidence>
<evidence type="ECO:0000256" key="5">
    <source>
        <dbReference type="ARBA" id="ARBA00022553"/>
    </source>
</evidence>
<dbReference type="GO" id="GO:0005737">
    <property type="term" value="C:cytoplasm"/>
    <property type="evidence" value="ECO:0007669"/>
    <property type="project" value="UniProtKB-SubCell"/>
</dbReference>
<comment type="catalytic activity">
    <reaction evidence="15 19">
        <text>L-tyrosyl-[protein] + ATP = O-phospho-L-tyrosyl-[protein] + ADP + H(+)</text>
        <dbReference type="Rhea" id="RHEA:10596"/>
        <dbReference type="Rhea" id="RHEA-COMP:10136"/>
        <dbReference type="Rhea" id="RHEA-COMP:20101"/>
        <dbReference type="ChEBI" id="CHEBI:15378"/>
        <dbReference type="ChEBI" id="CHEBI:30616"/>
        <dbReference type="ChEBI" id="CHEBI:46858"/>
        <dbReference type="ChEBI" id="CHEBI:61978"/>
        <dbReference type="ChEBI" id="CHEBI:456216"/>
        <dbReference type="EC" id="2.7.10.2"/>
    </reaction>
</comment>
<evidence type="ECO:0000256" key="3">
    <source>
        <dbReference type="ARBA" id="ARBA00022443"/>
    </source>
</evidence>
<keyword evidence="14" id="KW-0449">Lipoprotein</keyword>
<dbReference type="FunFam" id="2.30.30.40:FF:000229">
    <property type="entry name" value="Tyrosine-protein kinase"/>
    <property type="match status" value="1"/>
</dbReference>
<dbReference type="SUPFAM" id="SSF50044">
    <property type="entry name" value="SH3-domain"/>
    <property type="match status" value="1"/>
</dbReference>
<keyword evidence="25" id="KW-1185">Reference proteome</keyword>
<dbReference type="Pfam" id="PF00017">
    <property type="entry name" value="SH2"/>
    <property type="match status" value="1"/>
</dbReference>
<organism evidence="24 25">
    <name type="scientific">Oreochromis aureus</name>
    <name type="common">Israeli tilapia</name>
    <name type="synonym">Chromis aureus</name>
    <dbReference type="NCBI Taxonomy" id="47969"/>
    <lineage>
        <taxon>Eukaryota</taxon>
        <taxon>Metazoa</taxon>
        <taxon>Chordata</taxon>
        <taxon>Craniata</taxon>
        <taxon>Vertebrata</taxon>
        <taxon>Euteleostomi</taxon>
        <taxon>Actinopterygii</taxon>
        <taxon>Neopterygii</taxon>
        <taxon>Teleostei</taxon>
        <taxon>Neoteleostei</taxon>
        <taxon>Acanthomorphata</taxon>
        <taxon>Ovalentaria</taxon>
        <taxon>Cichlomorphae</taxon>
        <taxon>Cichliformes</taxon>
        <taxon>Cichlidae</taxon>
        <taxon>African cichlids</taxon>
        <taxon>Pseudocrenilabrinae</taxon>
        <taxon>Oreochromini</taxon>
        <taxon>Oreochromis</taxon>
    </lineage>
</organism>
<dbReference type="EC" id="2.7.10.2" evidence="19"/>
<keyword evidence="8 18" id="KW-0547">Nucleotide-binding</keyword>
<dbReference type="InterPro" id="IPR036860">
    <property type="entry name" value="SH2_dom_sf"/>
</dbReference>
<reference evidence="24" key="2">
    <citation type="submission" date="2025-09" db="UniProtKB">
        <authorList>
            <consortium name="Ensembl"/>
        </authorList>
    </citation>
    <scope>IDENTIFICATION</scope>
</reference>
<dbReference type="RefSeq" id="XP_031605725.2">
    <property type="nucleotide sequence ID" value="XM_031749865.2"/>
</dbReference>
<dbReference type="KEGG" id="oau:116328145"/>
<dbReference type="GO" id="GO:0005634">
    <property type="term" value="C:nucleus"/>
    <property type="evidence" value="ECO:0007669"/>
    <property type="project" value="UniProtKB-ARBA"/>
</dbReference>
<proteinExistence type="inferred from homology"/>
<evidence type="ECO:0000256" key="2">
    <source>
        <dbReference type="ARBA" id="ARBA00004496"/>
    </source>
</evidence>
<dbReference type="PROSITE" id="PS50011">
    <property type="entry name" value="PROTEIN_KINASE_DOM"/>
    <property type="match status" value="1"/>
</dbReference>
<dbReference type="PROSITE" id="PS50002">
    <property type="entry name" value="SH3"/>
    <property type="match status" value="1"/>
</dbReference>
<dbReference type="Proteomes" id="UP000472276">
    <property type="component" value="Unassembled WGS sequence"/>
</dbReference>
<evidence type="ECO:0000256" key="8">
    <source>
        <dbReference type="ARBA" id="ARBA00022741"/>
    </source>
</evidence>
<dbReference type="PANTHER" id="PTHR24418">
    <property type="entry name" value="TYROSINE-PROTEIN KINASE"/>
    <property type="match status" value="1"/>
</dbReference>
<evidence type="ECO:0000256" key="6">
    <source>
        <dbReference type="ARBA" id="ARBA00022679"/>
    </source>
</evidence>
<dbReference type="InterPro" id="IPR001245">
    <property type="entry name" value="Ser-Thr/Tyr_kinase_cat_dom"/>
</dbReference>
<dbReference type="GO" id="GO:0001726">
    <property type="term" value="C:ruffle"/>
    <property type="evidence" value="ECO:0007669"/>
    <property type="project" value="UniProtKB-SubCell"/>
</dbReference>
<evidence type="ECO:0000256" key="11">
    <source>
        <dbReference type="ARBA" id="ARBA00022999"/>
    </source>
</evidence>
<feature type="binding site" evidence="18">
    <location>
        <position position="285"/>
    </location>
    <ligand>
        <name>ATP</name>
        <dbReference type="ChEBI" id="CHEBI:30616"/>
    </ligand>
</feature>
<evidence type="ECO:0000256" key="10">
    <source>
        <dbReference type="ARBA" id="ARBA00022840"/>
    </source>
</evidence>
<keyword evidence="3 17" id="KW-0728">SH3 domain</keyword>
<dbReference type="InterPro" id="IPR017441">
    <property type="entry name" value="Protein_kinase_ATP_BS"/>
</dbReference>
<evidence type="ECO:0000259" key="22">
    <source>
        <dbReference type="PROSITE" id="PS50002"/>
    </source>
</evidence>
<evidence type="ECO:0000313" key="24">
    <source>
        <dbReference type="Ensembl" id="ENSOABP00000029369.2"/>
    </source>
</evidence>
<dbReference type="CDD" id="cd00173">
    <property type="entry name" value="SH2"/>
    <property type="match status" value="1"/>
</dbReference>
<dbReference type="InterPro" id="IPR050198">
    <property type="entry name" value="Non-receptor_tyrosine_kinases"/>
</dbReference>
<evidence type="ECO:0000256" key="12">
    <source>
        <dbReference type="ARBA" id="ARBA00023137"/>
    </source>
</evidence>
<dbReference type="SMART" id="SM00252">
    <property type="entry name" value="SH2"/>
    <property type="match status" value="1"/>
</dbReference>
<reference evidence="24" key="1">
    <citation type="submission" date="2025-08" db="UniProtKB">
        <authorList>
            <consortium name="Ensembl"/>
        </authorList>
    </citation>
    <scope>IDENTIFICATION</scope>
</reference>
<dbReference type="GeneID" id="116328145"/>
<keyword evidence="13" id="KW-0966">Cell projection</keyword>
<dbReference type="SMART" id="SM00326">
    <property type="entry name" value="SH3"/>
    <property type="match status" value="1"/>
</dbReference>
<dbReference type="Gene3D" id="1.10.510.10">
    <property type="entry name" value="Transferase(Phosphotransferase) domain 1"/>
    <property type="match status" value="1"/>
</dbReference>
<evidence type="ECO:0000259" key="23">
    <source>
        <dbReference type="PROSITE" id="PS50011"/>
    </source>
</evidence>
<dbReference type="SUPFAM" id="SSF55550">
    <property type="entry name" value="SH2 domain"/>
    <property type="match status" value="1"/>
</dbReference>
<dbReference type="Gene3D" id="3.30.505.10">
    <property type="entry name" value="SH2 domain"/>
    <property type="match status" value="1"/>
</dbReference>
<dbReference type="PRINTS" id="PR00452">
    <property type="entry name" value="SH3DOMAIN"/>
</dbReference>
<evidence type="ECO:0000256" key="13">
    <source>
        <dbReference type="ARBA" id="ARBA00023273"/>
    </source>
</evidence>
<dbReference type="CDD" id="cd11847">
    <property type="entry name" value="SH3_Brk"/>
    <property type="match status" value="1"/>
</dbReference>
<sequence length="519" mass="58989">MGECLRRACPCLQSLWERILTEKKAPQPAGGAGGEEEDGGGGRRGTCSDSDGEQPQAPTPPPKPPKETASEGSCIYTAMWPFESRHQEELSFQEGDLFRVVSRSGDWWTARKIDRNGHVVAQGIVPNNYLARAESINVQPWFYGKLSRFESQNHLMAPGNEEGAFLVRQSEKDDIGYVLSVRSSSRVKHFKIHQGDDGFHIEPKHHFSSLIDVVDFYCANSLNTTGQLGKPCKKKRPETQDLNHFTVDEWELPKEEFTLEEELGSGFFADVYRGRWKNHISVAIKILKSDSELNHKEFHREVQILKRLRHRHLISLFAVCTATTPYYIITELMEKGSLLKFLRSPEGQIQDVASLIDMGGQVADGMSYLEEMNSIHRDLAARNVLVGQDYICKVADFGLARIIKEPFYISEDKKIPYKWSAPEAISHGKFSIKSDVWSFGILLYEIITRGGVPYPAYSNQEVYQQVTLGYRMPKPPNCPDFLYEIMKRCWSAEPADRPDFRLLRVKLESSSYELETAQP</sequence>
<evidence type="ECO:0000256" key="9">
    <source>
        <dbReference type="ARBA" id="ARBA00022777"/>
    </source>
</evidence>
<evidence type="ECO:0000256" key="15">
    <source>
        <dbReference type="ARBA" id="ARBA00051245"/>
    </source>
</evidence>
<keyword evidence="9 19" id="KW-0418">Kinase</keyword>
<keyword evidence="11 16" id="KW-0727">SH2 domain</keyword>
<accession>A0A668TPY6</accession>
<evidence type="ECO:0000256" key="19">
    <source>
        <dbReference type="RuleBase" id="RU362096"/>
    </source>
</evidence>
<dbReference type="PRINTS" id="PR00109">
    <property type="entry name" value="TYRKINASE"/>
</dbReference>
<comment type="similarity">
    <text evidence="19">Belongs to the protein kinase superfamily. Tyr protein kinase family.</text>
</comment>
<evidence type="ECO:0000256" key="20">
    <source>
        <dbReference type="SAM" id="MobiDB-lite"/>
    </source>
</evidence>
<evidence type="ECO:0000256" key="14">
    <source>
        <dbReference type="ARBA" id="ARBA00023288"/>
    </source>
</evidence>